<dbReference type="AlphaFoldDB" id="A0A6I4NT04"/>
<keyword evidence="7" id="KW-0624">Polysaccharide degradation</keyword>
<evidence type="ECO:0000256" key="1">
    <source>
        <dbReference type="ARBA" id="ARBA00004613"/>
    </source>
</evidence>
<evidence type="ECO:0000256" key="3">
    <source>
        <dbReference type="ARBA" id="ARBA00022651"/>
    </source>
</evidence>
<keyword evidence="11" id="KW-1185">Reference proteome</keyword>
<evidence type="ECO:0000256" key="8">
    <source>
        <dbReference type="SAM" id="MobiDB-lite"/>
    </source>
</evidence>
<evidence type="ECO:0000313" key="11">
    <source>
        <dbReference type="Proteomes" id="UP000438182"/>
    </source>
</evidence>
<dbReference type="Gene3D" id="3.40.50.1820">
    <property type="entry name" value="alpha/beta hydrolase"/>
    <property type="match status" value="1"/>
</dbReference>
<dbReference type="PANTHER" id="PTHR38050:SF2">
    <property type="entry name" value="FERULOYL ESTERASE C-RELATED"/>
    <property type="match status" value="1"/>
</dbReference>
<keyword evidence="4 9" id="KW-0732">Signal</keyword>
<dbReference type="Pfam" id="PF10503">
    <property type="entry name" value="Esterase_PHB"/>
    <property type="match status" value="1"/>
</dbReference>
<feature type="region of interest" description="Disordered" evidence="8">
    <location>
        <begin position="35"/>
        <end position="67"/>
    </location>
</feature>
<name>A0A6I4NT04_9MICO</name>
<dbReference type="SUPFAM" id="SSF53474">
    <property type="entry name" value="alpha/beta-Hydrolases"/>
    <property type="match status" value="1"/>
</dbReference>
<protein>
    <submittedName>
        <fullName evidence="10">Alpha/beta hydrolase</fullName>
    </submittedName>
</protein>
<dbReference type="InterPro" id="IPR010126">
    <property type="entry name" value="Esterase_phb"/>
</dbReference>
<evidence type="ECO:0000256" key="2">
    <source>
        <dbReference type="ARBA" id="ARBA00022525"/>
    </source>
</evidence>
<reference evidence="10 11" key="1">
    <citation type="submission" date="2019-12" db="EMBL/GenBank/DDBJ databases">
        <authorList>
            <person name="Kim Y.S."/>
        </authorList>
    </citation>
    <scope>NUCLEOTIDE SEQUENCE [LARGE SCALE GENOMIC DNA]</scope>
    <source>
        <strain evidence="10 11">MMS17-SY077</strain>
    </source>
</reference>
<dbReference type="InterPro" id="IPR043595">
    <property type="entry name" value="FaeB/C/D"/>
</dbReference>
<feature type="compositionally biased region" description="Basic and acidic residues" evidence="8">
    <location>
        <begin position="44"/>
        <end position="66"/>
    </location>
</feature>
<evidence type="ECO:0000256" key="4">
    <source>
        <dbReference type="ARBA" id="ARBA00022729"/>
    </source>
</evidence>
<dbReference type="GO" id="GO:0005576">
    <property type="term" value="C:extracellular region"/>
    <property type="evidence" value="ECO:0007669"/>
    <property type="project" value="UniProtKB-SubCell"/>
</dbReference>
<dbReference type="EMBL" id="WSTA01000004">
    <property type="protein sequence ID" value="MWB97320.1"/>
    <property type="molecule type" value="Genomic_DNA"/>
</dbReference>
<dbReference type="PANTHER" id="PTHR38050">
    <property type="match status" value="1"/>
</dbReference>
<proteinExistence type="predicted"/>
<keyword evidence="3" id="KW-0858">Xylan degradation</keyword>
<gene>
    <name evidence="10" type="ORF">GB864_01900</name>
</gene>
<keyword evidence="6" id="KW-0119">Carbohydrate metabolism</keyword>
<dbReference type="RefSeq" id="WP_160422664.1">
    <property type="nucleotide sequence ID" value="NZ_WSTA01000004.1"/>
</dbReference>
<dbReference type="GO" id="GO:0045493">
    <property type="term" value="P:xylan catabolic process"/>
    <property type="evidence" value="ECO:0007669"/>
    <property type="project" value="UniProtKB-KW"/>
</dbReference>
<dbReference type="GO" id="GO:0030600">
    <property type="term" value="F:feruloyl esterase activity"/>
    <property type="evidence" value="ECO:0007669"/>
    <property type="project" value="InterPro"/>
</dbReference>
<feature type="chain" id="PRO_5026076786" evidence="9">
    <location>
        <begin position="33"/>
        <end position="365"/>
    </location>
</feature>
<comment type="subcellular location">
    <subcellularLocation>
        <location evidence="1">Secreted</location>
    </subcellularLocation>
</comment>
<keyword evidence="5 10" id="KW-0378">Hydrolase</keyword>
<dbReference type="Proteomes" id="UP000438182">
    <property type="component" value="Unassembled WGS sequence"/>
</dbReference>
<evidence type="ECO:0000313" key="10">
    <source>
        <dbReference type="EMBL" id="MWB97320.1"/>
    </source>
</evidence>
<keyword evidence="2" id="KW-0964">Secreted</keyword>
<accession>A0A6I4NT04</accession>
<comment type="caution">
    <text evidence="10">The sequence shown here is derived from an EMBL/GenBank/DDBJ whole genome shotgun (WGS) entry which is preliminary data.</text>
</comment>
<evidence type="ECO:0000256" key="7">
    <source>
        <dbReference type="ARBA" id="ARBA00023326"/>
    </source>
</evidence>
<evidence type="ECO:0000256" key="6">
    <source>
        <dbReference type="ARBA" id="ARBA00023277"/>
    </source>
</evidence>
<evidence type="ECO:0000256" key="9">
    <source>
        <dbReference type="SAM" id="SignalP"/>
    </source>
</evidence>
<organism evidence="10 11">
    <name type="scientific">Agromyces seonyuensis</name>
    <dbReference type="NCBI Taxonomy" id="2662446"/>
    <lineage>
        <taxon>Bacteria</taxon>
        <taxon>Bacillati</taxon>
        <taxon>Actinomycetota</taxon>
        <taxon>Actinomycetes</taxon>
        <taxon>Micrococcales</taxon>
        <taxon>Microbacteriaceae</taxon>
        <taxon>Agromyces</taxon>
    </lineage>
</organism>
<dbReference type="InterPro" id="IPR029058">
    <property type="entry name" value="AB_hydrolase_fold"/>
</dbReference>
<evidence type="ECO:0000256" key="5">
    <source>
        <dbReference type="ARBA" id="ARBA00022801"/>
    </source>
</evidence>
<sequence length="365" mass="37517">MPRPALRRLAALALTVGALAAGSLASTPAALAAPATADRAGAQHADHGSSRHDVGDRDGRGGDCRRTLPTGTSDLAVAFGGADTVVRVHVPAANARRELPLVLDLHGSNNNGDLQAQVSGLDAVADSEGFIVAEPTGALAFPATLPGGNWAWNVPGVPLTSGNVPGTDARDDVAYLTAVVDAIDAAGCVDDDRVYGTGYSGGARMVSAVACSGSGSDLFAAIAPVDGVRYGRADTSDLGRIARGTCDPDEATPVIAFHGTADPVNPYDGNTDPRWGYSVDTALAAWADENGCRRTPTSKSVSDEVTRVSWTRCDDGADVVLYRVAGGGHTWPGSPIDMGTFGMGAMTTDITASQLMWDFFEQHAR</sequence>
<feature type="signal peptide" evidence="9">
    <location>
        <begin position="1"/>
        <end position="32"/>
    </location>
</feature>